<dbReference type="AlphaFoldDB" id="A0A0D2W620"/>
<dbReference type="PANTHER" id="PTHR31973">
    <property type="entry name" value="POLYPROTEIN, PUTATIVE-RELATED"/>
    <property type="match status" value="1"/>
</dbReference>
<dbReference type="Gramene" id="KJB81395">
    <property type="protein sequence ID" value="KJB81395"/>
    <property type="gene ID" value="B456_013G142900"/>
</dbReference>
<dbReference type="PANTHER" id="PTHR31973:SF187">
    <property type="entry name" value="MUTATOR TRANSPOSASE MUDRA PROTEIN"/>
    <property type="match status" value="1"/>
</dbReference>
<dbReference type="EMBL" id="CM001752">
    <property type="protein sequence ID" value="KJB81395.1"/>
    <property type="molecule type" value="Genomic_DNA"/>
</dbReference>
<dbReference type="Proteomes" id="UP000032304">
    <property type="component" value="Chromosome 13"/>
</dbReference>
<name>A0A0D2W620_GOSRA</name>
<evidence type="ECO:0000313" key="2">
    <source>
        <dbReference type="EMBL" id="KJB81395.1"/>
    </source>
</evidence>
<keyword evidence="3" id="KW-1185">Reference proteome</keyword>
<evidence type="ECO:0000313" key="3">
    <source>
        <dbReference type="Proteomes" id="UP000032304"/>
    </source>
</evidence>
<sequence>MSSNEEYYIILHVGGHFVKDPYVRYVGWEVIRLKEVESGGKGDVGEVQAEVEGVSTIGIEVDEYIGIESSGHINLGSTFREDNDCEVATDEYAGDFATSDGMNNVADEYAGDFATSDGLDNVAAVSSREEKDGIETEVWDSDEHGSLVGSDEDVEHEDGERRRSKFPLYNDKLKFSRRMLFNDGKQFKSAIRKYSKEWVVVNCIASPNCPWKIRASYSPVVKCLQIKMFQDEHHCSVSFKKKKVAAAMIAQHFEAIIKDHPKMKPREIQRRCASEMHVNVTTGCCYRAKKTLRSKMPRSIIKMVVQRVTVDSLPHFKRYYVCFDALKRGWKARCKPLIGLDGCFLKSSFNSEFLTAVRKDVVVELECTDSWAWFLSLLSTNLGLEDGYGYTIISDQQKGLEIAIFEILPRVEHRNYMRHMFTNWSGRNLGKSYECDFWQIVKCATKREWEDRCSVLEKKDKDACNNLMKKSPKMWTIDKDEDWTGSNAKRRAHMRSVMSISTLKRGEVDKVEKKEVHATSVGSSEAGDSQAVISRIHKRSRIFGLSFECSNDEKIKWQMENVYWLHQPQQSMP</sequence>
<organism evidence="2 3">
    <name type="scientific">Gossypium raimondii</name>
    <name type="common">Peruvian cotton</name>
    <name type="synonym">Gossypium klotzschianum subsp. raimondii</name>
    <dbReference type="NCBI Taxonomy" id="29730"/>
    <lineage>
        <taxon>Eukaryota</taxon>
        <taxon>Viridiplantae</taxon>
        <taxon>Streptophyta</taxon>
        <taxon>Embryophyta</taxon>
        <taxon>Tracheophyta</taxon>
        <taxon>Spermatophyta</taxon>
        <taxon>Magnoliopsida</taxon>
        <taxon>eudicotyledons</taxon>
        <taxon>Gunneridae</taxon>
        <taxon>Pentapetalae</taxon>
        <taxon>rosids</taxon>
        <taxon>malvids</taxon>
        <taxon>Malvales</taxon>
        <taxon>Malvaceae</taxon>
        <taxon>Malvoideae</taxon>
        <taxon>Gossypium</taxon>
    </lineage>
</organism>
<feature type="region of interest" description="Disordered" evidence="1">
    <location>
        <begin position="140"/>
        <end position="161"/>
    </location>
</feature>
<accession>A0A0D2W620</accession>
<evidence type="ECO:0000256" key="1">
    <source>
        <dbReference type="SAM" id="MobiDB-lite"/>
    </source>
</evidence>
<protein>
    <recommendedName>
        <fullName evidence="4">Transposase MuDR plant domain-containing protein</fullName>
    </recommendedName>
</protein>
<evidence type="ECO:0008006" key="4">
    <source>
        <dbReference type="Google" id="ProtNLM"/>
    </source>
</evidence>
<gene>
    <name evidence="2" type="ORF">B456_013G142900</name>
</gene>
<reference evidence="2 3" key="1">
    <citation type="journal article" date="2012" name="Nature">
        <title>Repeated polyploidization of Gossypium genomes and the evolution of spinnable cotton fibres.</title>
        <authorList>
            <person name="Paterson A.H."/>
            <person name="Wendel J.F."/>
            <person name="Gundlach H."/>
            <person name="Guo H."/>
            <person name="Jenkins J."/>
            <person name="Jin D."/>
            <person name="Llewellyn D."/>
            <person name="Showmaker K.C."/>
            <person name="Shu S."/>
            <person name="Udall J."/>
            <person name="Yoo M.J."/>
            <person name="Byers R."/>
            <person name="Chen W."/>
            <person name="Doron-Faigenboim A."/>
            <person name="Duke M.V."/>
            <person name="Gong L."/>
            <person name="Grimwood J."/>
            <person name="Grover C."/>
            <person name="Grupp K."/>
            <person name="Hu G."/>
            <person name="Lee T.H."/>
            <person name="Li J."/>
            <person name="Lin L."/>
            <person name="Liu T."/>
            <person name="Marler B.S."/>
            <person name="Page J.T."/>
            <person name="Roberts A.W."/>
            <person name="Romanel E."/>
            <person name="Sanders W.S."/>
            <person name="Szadkowski E."/>
            <person name="Tan X."/>
            <person name="Tang H."/>
            <person name="Xu C."/>
            <person name="Wang J."/>
            <person name="Wang Z."/>
            <person name="Zhang D."/>
            <person name="Zhang L."/>
            <person name="Ashrafi H."/>
            <person name="Bedon F."/>
            <person name="Bowers J.E."/>
            <person name="Brubaker C.L."/>
            <person name="Chee P.W."/>
            <person name="Das S."/>
            <person name="Gingle A.R."/>
            <person name="Haigler C.H."/>
            <person name="Harker D."/>
            <person name="Hoffmann L.V."/>
            <person name="Hovav R."/>
            <person name="Jones D.C."/>
            <person name="Lemke C."/>
            <person name="Mansoor S."/>
            <person name="ur Rahman M."/>
            <person name="Rainville L.N."/>
            <person name="Rambani A."/>
            <person name="Reddy U.K."/>
            <person name="Rong J.K."/>
            <person name="Saranga Y."/>
            <person name="Scheffler B.E."/>
            <person name="Scheffler J.A."/>
            <person name="Stelly D.M."/>
            <person name="Triplett B.A."/>
            <person name="Van Deynze A."/>
            <person name="Vaslin M.F."/>
            <person name="Waghmare V.N."/>
            <person name="Walford S.A."/>
            <person name="Wright R.J."/>
            <person name="Zaki E.A."/>
            <person name="Zhang T."/>
            <person name="Dennis E.S."/>
            <person name="Mayer K.F."/>
            <person name="Peterson D.G."/>
            <person name="Rokhsar D.S."/>
            <person name="Wang X."/>
            <person name="Schmutz J."/>
        </authorList>
    </citation>
    <scope>NUCLEOTIDE SEQUENCE [LARGE SCALE GENOMIC DNA]</scope>
</reference>
<proteinExistence type="predicted"/>